<dbReference type="PANTHER" id="PTHR11709">
    <property type="entry name" value="MULTI-COPPER OXIDASE"/>
    <property type="match status" value="1"/>
</dbReference>
<dbReference type="Pfam" id="PF00394">
    <property type="entry name" value="Cu-oxidase"/>
    <property type="match status" value="1"/>
</dbReference>
<dbReference type="SUPFAM" id="SSF49503">
    <property type="entry name" value="Cupredoxins"/>
    <property type="match status" value="1"/>
</dbReference>
<dbReference type="EMBL" id="CAUYUJ010015841">
    <property type="protein sequence ID" value="CAK0858816.1"/>
    <property type="molecule type" value="Genomic_DNA"/>
</dbReference>
<keyword evidence="3" id="KW-0186">Copper</keyword>
<gene>
    <name evidence="5" type="ORF">PCOR1329_LOCUS48397</name>
</gene>
<proteinExistence type="predicted"/>
<keyword evidence="6" id="KW-1185">Reference proteome</keyword>
<accession>A0ABN9UGQ6</accession>
<organism evidence="5 6">
    <name type="scientific">Prorocentrum cordatum</name>
    <dbReference type="NCBI Taxonomy" id="2364126"/>
    <lineage>
        <taxon>Eukaryota</taxon>
        <taxon>Sar</taxon>
        <taxon>Alveolata</taxon>
        <taxon>Dinophyceae</taxon>
        <taxon>Prorocentrales</taxon>
        <taxon>Prorocentraceae</taxon>
        <taxon>Prorocentrum</taxon>
    </lineage>
</organism>
<keyword evidence="2" id="KW-0560">Oxidoreductase</keyword>
<evidence type="ECO:0000256" key="2">
    <source>
        <dbReference type="ARBA" id="ARBA00023002"/>
    </source>
</evidence>
<evidence type="ECO:0000256" key="3">
    <source>
        <dbReference type="ARBA" id="ARBA00023008"/>
    </source>
</evidence>
<dbReference type="Proteomes" id="UP001189429">
    <property type="component" value="Unassembled WGS sequence"/>
</dbReference>
<dbReference type="CDD" id="cd04205">
    <property type="entry name" value="CuRO_2_LCC_like"/>
    <property type="match status" value="1"/>
</dbReference>
<dbReference type="Gene3D" id="2.60.40.420">
    <property type="entry name" value="Cupredoxins - blue copper proteins"/>
    <property type="match status" value="1"/>
</dbReference>
<dbReference type="InterPro" id="IPR001117">
    <property type="entry name" value="Cu-oxidase_2nd"/>
</dbReference>
<protein>
    <recommendedName>
        <fullName evidence="4">Plastocyanin-like domain-containing protein</fullName>
    </recommendedName>
</protein>
<evidence type="ECO:0000313" key="6">
    <source>
        <dbReference type="Proteomes" id="UP001189429"/>
    </source>
</evidence>
<evidence type="ECO:0000256" key="1">
    <source>
        <dbReference type="ARBA" id="ARBA00022723"/>
    </source>
</evidence>
<feature type="domain" description="Plastocyanin-like" evidence="4">
    <location>
        <begin position="2"/>
        <end position="151"/>
    </location>
</feature>
<keyword evidence="1" id="KW-0479">Metal-binding</keyword>
<evidence type="ECO:0000259" key="4">
    <source>
        <dbReference type="Pfam" id="PF00394"/>
    </source>
</evidence>
<sequence length="170" mass="18940">MHLKDWWLAEETQLVQGVGVLEPRFRWVGDPQSVLVDGQWHFDCSDNALYSCDGGTCMEGEREVCGAERSLWYRLLYHPPSCDSSLRPGYFTTQETAGKTYFLRFINGGSLSLLSVAIENHSMTVIEVDGMTMQKHTPDTVDLNSGQRVSVSQRTGYAIIERVGAASQSA</sequence>
<reference evidence="5" key="1">
    <citation type="submission" date="2023-10" db="EMBL/GenBank/DDBJ databases">
        <authorList>
            <person name="Chen Y."/>
            <person name="Shah S."/>
            <person name="Dougan E. K."/>
            <person name="Thang M."/>
            <person name="Chan C."/>
        </authorList>
    </citation>
    <scope>NUCLEOTIDE SEQUENCE [LARGE SCALE GENOMIC DNA]</scope>
</reference>
<evidence type="ECO:0000313" key="5">
    <source>
        <dbReference type="EMBL" id="CAK0858816.1"/>
    </source>
</evidence>
<name>A0ABN9UGQ6_9DINO</name>
<dbReference type="PANTHER" id="PTHR11709:SF394">
    <property type="entry name" value="FI03373P-RELATED"/>
    <property type="match status" value="1"/>
</dbReference>
<dbReference type="InterPro" id="IPR008972">
    <property type="entry name" value="Cupredoxin"/>
</dbReference>
<dbReference type="InterPro" id="IPR045087">
    <property type="entry name" value="Cu-oxidase_fam"/>
</dbReference>
<comment type="caution">
    <text evidence="5">The sequence shown here is derived from an EMBL/GenBank/DDBJ whole genome shotgun (WGS) entry which is preliminary data.</text>
</comment>